<organism evidence="2 3">
    <name type="scientific">Microbulbifer epialgicus</name>
    <dbReference type="NCBI Taxonomy" id="393907"/>
    <lineage>
        <taxon>Bacteria</taxon>
        <taxon>Pseudomonadati</taxon>
        <taxon>Pseudomonadota</taxon>
        <taxon>Gammaproteobacteria</taxon>
        <taxon>Cellvibrionales</taxon>
        <taxon>Microbulbiferaceae</taxon>
        <taxon>Microbulbifer</taxon>
    </lineage>
</organism>
<feature type="domain" description="Transposase IS4-like" evidence="1">
    <location>
        <begin position="12"/>
        <end position="60"/>
    </location>
</feature>
<evidence type="ECO:0000313" key="2">
    <source>
        <dbReference type="EMBL" id="MFA0812981.1"/>
    </source>
</evidence>
<feature type="non-terminal residue" evidence="2">
    <location>
        <position position="1"/>
    </location>
</feature>
<reference evidence="2 3" key="1">
    <citation type="submission" date="2024-08" db="EMBL/GenBank/DDBJ databases">
        <authorList>
            <person name="Ishaq N."/>
        </authorList>
    </citation>
    <scope>NUCLEOTIDE SEQUENCE [LARGE SCALE GENOMIC DNA]</scope>
    <source>
        <strain evidence="2 3">DSM 18651</strain>
    </source>
</reference>
<accession>A0ABV4P3P1</accession>
<dbReference type="Pfam" id="PF01609">
    <property type="entry name" value="DDE_Tnp_1"/>
    <property type="match status" value="1"/>
</dbReference>
<gene>
    <name evidence="2" type="ORF">ACCI49_18910</name>
</gene>
<sequence length="87" mass="10680">KRIEQDPNVKRQKDLDARWTRKNNERYYGYKDHVCIDNKHKLIREYEVISTEVHDSQVLLNYWVTIAQKMFGRTAPIMVRNVRSRWM</sequence>
<name>A0ABV4P3P1_9GAMM</name>
<protein>
    <submittedName>
        <fullName evidence="2">Transposase</fullName>
    </submittedName>
</protein>
<dbReference type="InterPro" id="IPR002559">
    <property type="entry name" value="Transposase_11"/>
</dbReference>
<dbReference type="RefSeq" id="WP_371840725.1">
    <property type="nucleotide sequence ID" value="NZ_JBGMEK010000064.1"/>
</dbReference>
<comment type="caution">
    <text evidence="2">The sequence shown here is derived from an EMBL/GenBank/DDBJ whole genome shotgun (WGS) entry which is preliminary data.</text>
</comment>
<evidence type="ECO:0000259" key="1">
    <source>
        <dbReference type="Pfam" id="PF01609"/>
    </source>
</evidence>
<proteinExistence type="predicted"/>
<keyword evidence="3" id="KW-1185">Reference proteome</keyword>
<dbReference type="Proteomes" id="UP001569428">
    <property type="component" value="Unassembled WGS sequence"/>
</dbReference>
<dbReference type="EMBL" id="JBGMEK010000064">
    <property type="protein sequence ID" value="MFA0812981.1"/>
    <property type="molecule type" value="Genomic_DNA"/>
</dbReference>
<evidence type="ECO:0000313" key="3">
    <source>
        <dbReference type="Proteomes" id="UP001569428"/>
    </source>
</evidence>